<evidence type="ECO:0000256" key="5">
    <source>
        <dbReference type="ARBA" id="ARBA00022963"/>
    </source>
</evidence>
<protein>
    <recommendedName>
        <fullName evidence="3">phospholipase D</fullName>
        <ecNumber evidence="3">3.1.4.4</ecNumber>
    </recommendedName>
</protein>
<dbReference type="PROSITE" id="PS50035">
    <property type="entry name" value="PLD"/>
    <property type="match status" value="1"/>
</dbReference>
<keyword evidence="4" id="KW-0378">Hydrolase</keyword>
<organism evidence="9 10">
    <name type="scientific">Thiovibrio frasassiensis</name>
    <dbReference type="NCBI Taxonomy" id="2984131"/>
    <lineage>
        <taxon>Bacteria</taxon>
        <taxon>Pseudomonadati</taxon>
        <taxon>Thermodesulfobacteriota</taxon>
        <taxon>Desulfobulbia</taxon>
        <taxon>Desulfobulbales</taxon>
        <taxon>Thiovibrionaceae</taxon>
        <taxon>Thiovibrio</taxon>
    </lineage>
</organism>
<accession>A0A9X4MFV7</accession>
<feature type="signal peptide" evidence="7">
    <location>
        <begin position="1"/>
        <end position="37"/>
    </location>
</feature>
<dbReference type="EC" id="3.1.4.4" evidence="3"/>
<reference evidence="9" key="1">
    <citation type="journal article" date="2022" name="bioRxiv">
        <title>Thiovibrio frasassiensisgen. nov., sp. nov., an autotrophic, elemental sulfur disproportionating bacterium isolated from sulfidic karst sediment, and proposal of Thiovibrionaceae fam. nov.</title>
        <authorList>
            <person name="Aronson H."/>
            <person name="Thomas C."/>
            <person name="Bhattacharyya M."/>
            <person name="Eckstein S."/>
            <person name="Jensen S."/>
            <person name="Barco R."/>
            <person name="Macalady J."/>
            <person name="Amend J."/>
        </authorList>
    </citation>
    <scope>NUCLEOTIDE SEQUENCE</scope>
    <source>
        <strain evidence="9">RS19-109</strain>
    </source>
</reference>
<dbReference type="GO" id="GO:0004630">
    <property type="term" value="F:phospholipase D activity"/>
    <property type="evidence" value="ECO:0007669"/>
    <property type="project" value="UniProtKB-EC"/>
</dbReference>
<dbReference type="Proteomes" id="UP001154240">
    <property type="component" value="Unassembled WGS sequence"/>
</dbReference>
<evidence type="ECO:0000256" key="3">
    <source>
        <dbReference type="ARBA" id="ARBA00012027"/>
    </source>
</evidence>
<comment type="catalytic activity">
    <reaction evidence="1">
        <text>a 1,2-diacyl-sn-glycero-3-phosphocholine + H2O = a 1,2-diacyl-sn-glycero-3-phosphate + choline + H(+)</text>
        <dbReference type="Rhea" id="RHEA:14445"/>
        <dbReference type="ChEBI" id="CHEBI:15354"/>
        <dbReference type="ChEBI" id="CHEBI:15377"/>
        <dbReference type="ChEBI" id="CHEBI:15378"/>
        <dbReference type="ChEBI" id="CHEBI:57643"/>
        <dbReference type="ChEBI" id="CHEBI:58608"/>
        <dbReference type="EC" id="3.1.4.4"/>
    </reaction>
</comment>
<dbReference type="PANTHER" id="PTHR43856">
    <property type="entry name" value="CARDIOLIPIN HYDROLASE"/>
    <property type="match status" value="1"/>
</dbReference>
<dbReference type="GO" id="GO:0006793">
    <property type="term" value="P:phosphorus metabolic process"/>
    <property type="evidence" value="ECO:0007669"/>
    <property type="project" value="UniProtKB-ARBA"/>
</dbReference>
<dbReference type="InterPro" id="IPR051406">
    <property type="entry name" value="PLD_domain"/>
</dbReference>
<keyword evidence="5" id="KW-0442">Lipid degradation</keyword>
<dbReference type="CDD" id="cd09131">
    <property type="entry name" value="PLDc_unchar3"/>
    <property type="match status" value="1"/>
</dbReference>
<dbReference type="Gene3D" id="3.30.870.10">
    <property type="entry name" value="Endonuclease Chain A"/>
    <property type="match status" value="1"/>
</dbReference>
<proteinExistence type="inferred from homology"/>
<evidence type="ECO:0000256" key="2">
    <source>
        <dbReference type="ARBA" id="ARBA00008664"/>
    </source>
</evidence>
<evidence type="ECO:0000313" key="10">
    <source>
        <dbReference type="Proteomes" id="UP001154240"/>
    </source>
</evidence>
<reference evidence="9" key="2">
    <citation type="submission" date="2022-10" db="EMBL/GenBank/DDBJ databases">
        <authorList>
            <person name="Aronson H.S."/>
        </authorList>
    </citation>
    <scope>NUCLEOTIDE SEQUENCE</scope>
    <source>
        <strain evidence="9">RS19-109</strain>
    </source>
</reference>
<evidence type="ECO:0000259" key="8">
    <source>
        <dbReference type="PROSITE" id="PS50035"/>
    </source>
</evidence>
<evidence type="ECO:0000256" key="6">
    <source>
        <dbReference type="ARBA" id="ARBA00023098"/>
    </source>
</evidence>
<comment type="caution">
    <text evidence="9">The sequence shown here is derived from an EMBL/GenBank/DDBJ whole genome shotgun (WGS) entry which is preliminary data.</text>
</comment>
<gene>
    <name evidence="9" type="ORF">OLX77_01220</name>
</gene>
<dbReference type="Pfam" id="PF13091">
    <property type="entry name" value="PLDc_2"/>
    <property type="match status" value="1"/>
</dbReference>
<dbReference type="RefSeq" id="WP_307631758.1">
    <property type="nucleotide sequence ID" value="NZ_JAPHEH010000001.1"/>
</dbReference>
<feature type="chain" id="PRO_5040808742" description="phospholipase D" evidence="7">
    <location>
        <begin position="38"/>
        <end position="200"/>
    </location>
</feature>
<dbReference type="InterPro" id="IPR025202">
    <property type="entry name" value="PLD-like_dom"/>
</dbReference>
<dbReference type="InterPro" id="IPR001736">
    <property type="entry name" value="PLipase_D/transphosphatidylase"/>
</dbReference>
<keyword evidence="10" id="KW-1185">Reference proteome</keyword>
<evidence type="ECO:0000256" key="1">
    <source>
        <dbReference type="ARBA" id="ARBA00000798"/>
    </source>
</evidence>
<dbReference type="AlphaFoldDB" id="A0A9X4MFV7"/>
<name>A0A9X4MFV7_9BACT</name>
<evidence type="ECO:0000256" key="4">
    <source>
        <dbReference type="ARBA" id="ARBA00022801"/>
    </source>
</evidence>
<dbReference type="GO" id="GO:0016042">
    <property type="term" value="P:lipid catabolic process"/>
    <property type="evidence" value="ECO:0007669"/>
    <property type="project" value="UniProtKB-KW"/>
</dbReference>
<evidence type="ECO:0000313" key="9">
    <source>
        <dbReference type="EMBL" id="MDG4474778.1"/>
    </source>
</evidence>
<dbReference type="GO" id="GO:0016891">
    <property type="term" value="F:RNA endonuclease activity producing 5'-phosphomonoesters, hydrolytic mechanism"/>
    <property type="evidence" value="ECO:0007669"/>
    <property type="project" value="TreeGrafter"/>
</dbReference>
<feature type="domain" description="PLD phosphodiesterase" evidence="8">
    <location>
        <begin position="144"/>
        <end position="171"/>
    </location>
</feature>
<keyword evidence="7" id="KW-0732">Signal</keyword>
<evidence type="ECO:0000256" key="7">
    <source>
        <dbReference type="SAM" id="SignalP"/>
    </source>
</evidence>
<dbReference type="EMBL" id="JAPHEH010000001">
    <property type="protein sequence ID" value="MDG4474778.1"/>
    <property type="molecule type" value="Genomic_DNA"/>
</dbReference>
<dbReference type="PANTHER" id="PTHR43856:SF1">
    <property type="entry name" value="MITOCHONDRIAL CARDIOLIPIN HYDROLASE"/>
    <property type="match status" value="1"/>
</dbReference>
<comment type="similarity">
    <text evidence="2">Belongs to the phospholipase D family.</text>
</comment>
<keyword evidence="6" id="KW-0443">Lipid metabolism</keyword>
<dbReference type="SUPFAM" id="SSF56024">
    <property type="entry name" value="Phospholipase D/nuclease"/>
    <property type="match status" value="1"/>
</dbReference>
<sequence>MAQLIPLTLPQWRVVSRAIPLAAILLCCLLGAGPAAARSKTETPSPGSGTVQTLPDATYGDTLAKQIQAASQRIDLAMFLFKTSPSGNNRPAGLARDLIAARQRGVAVRVILEYSNYDPKLNRANQETAEALRKGGVTVLFDSPKRTSHAKLAVIDRRYCLVGSHNLTQSALSHNHEFSLLLDNPALAEEILAYMETLLP</sequence>